<evidence type="ECO:0000259" key="3">
    <source>
        <dbReference type="Pfam" id="PF05390"/>
    </source>
</evidence>
<feature type="region of interest" description="Disordered" evidence="2">
    <location>
        <begin position="121"/>
        <end position="141"/>
    </location>
</feature>
<feature type="domain" description="Yeast cell wall synthesis Kre9/Knh1 C-terminal" evidence="3">
    <location>
        <begin position="62"/>
        <end position="140"/>
    </location>
</feature>
<evidence type="ECO:0000256" key="1">
    <source>
        <dbReference type="ARBA" id="ARBA00022729"/>
    </source>
</evidence>
<evidence type="ECO:0000313" key="5">
    <source>
        <dbReference type="Proteomes" id="UP000799440"/>
    </source>
</evidence>
<dbReference type="Pfam" id="PF05390">
    <property type="entry name" value="Kre9_KNH1_C"/>
    <property type="match status" value="1"/>
</dbReference>
<evidence type="ECO:0000256" key="2">
    <source>
        <dbReference type="SAM" id="MobiDB-lite"/>
    </source>
</evidence>
<dbReference type="GO" id="GO:0042546">
    <property type="term" value="P:cell wall biogenesis"/>
    <property type="evidence" value="ECO:0007669"/>
    <property type="project" value="InterPro"/>
</dbReference>
<proteinExistence type="predicted"/>
<keyword evidence="1" id="KW-0732">Signal</keyword>
<sequence length="151" mass="16261">MVIATGPKGTVRNFSKRFSLSGMTGTFLPEVKAALEDVEGTDGPARIGETAAGGAPAPGDDLYDVPYAMQTGFTRYAPMQPIPPTKITKKDFKPLNPTSAFTIATTFLPLPKIHTTITQSQTYSVSSQENPVPAASHPTDDMEKFLARWKD</sequence>
<organism evidence="4 5">
    <name type="scientific">Sporormia fimetaria CBS 119925</name>
    <dbReference type="NCBI Taxonomy" id="1340428"/>
    <lineage>
        <taxon>Eukaryota</taxon>
        <taxon>Fungi</taxon>
        <taxon>Dikarya</taxon>
        <taxon>Ascomycota</taxon>
        <taxon>Pezizomycotina</taxon>
        <taxon>Dothideomycetes</taxon>
        <taxon>Pleosporomycetidae</taxon>
        <taxon>Pleosporales</taxon>
        <taxon>Sporormiaceae</taxon>
        <taxon>Sporormia</taxon>
    </lineage>
</organism>
<name>A0A6A6VE69_9PLEO</name>
<protein>
    <recommendedName>
        <fullName evidence="3">Yeast cell wall synthesis Kre9/Knh1 C-terminal domain-containing protein</fullName>
    </recommendedName>
</protein>
<dbReference type="PANTHER" id="PTHR28154">
    <property type="entry name" value="CELL WALL SYNTHESIS PROTEIN KNH1-RELATED"/>
    <property type="match status" value="1"/>
</dbReference>
<dbReference type="GO" id="GO:0006078">
    <property type="term" value="P:(1-&gt;6)-beta-D-glucan biosynthetic process"/>
    <property type="evidence" value="ECO:0007669"/>
    <property type="project" value="InterPro"/>
</dbReference>
<gene>
    <name evidence="4" type="ORF">M011DRAFT_466625</name>
</gene>
<dbReference type="PANTHER" id="PTHR28154:SF1">
    <property type="entry name" value="CELL WALL SYNTHESIS PROTEIN KNH1-RELATED"/>
    <property type="match status" value="1"/>
</dbReference>
<accession>A0A6A6VE69</accession>
<dbReference type="EMBL" id="MU006568">
    <property type="protein sequence ID" value="KAF2748868.1"/>
    <property type="molecule type" value="Genomic_DNA"/>
</dbReference>
<dbReference type="AlphaFoldDB" id="A0A6A6VE69"/>
<dbReference type="InterPro" id="IPR045328">
    <property type="entry name" value="Kre9/Knh1"/>
</dbReference>
<dbReference type="Proteomes" id="UP000799440">
    <property type="component" value="Unassembled WGS sequence"/>
</dbReference>
<keyword evidence="5" id="KW-1185">Reference proteome</keyword>
<dbReference type="GO" id="GO:0031505">
    <property type="term" value="P:fungal-type cell wall organization"/>
    <property type="evidence" value="ECO:0007669"/>
    <property type="project" value="TreeGrafter"/>
</dbReference>
<dbReference type="GO" id="GO:0005576">
    <property type="term" value="C:extracellular region"/>
    <property type="evidence" value="ECO:0007669"/>
    <property type="project" value="TreeGrafter"/>
</dbReference>
<evidence type="ECO:0000313" key="4">
    <source>
        <dbReference type="EMBL" id="KAF2748868.1"/>
    </source>
</evidence>
<reference evidence="4" key="1">
    <citation type="journal article" date="2020" name="Stud. Mycol.">
        <title>101 Dothideomycetes genomes: a test case for predicting lifestyles and emergence of pathogens.</title>
        <authorList>
            <person name="Haridas S."/>
            <person name="Albert R."/>
            <person name="Binder M."/>
            <person name="Bloem J."/>
            <person name="Labutti K."/>
            <person name="Salamov A."/>
            <person name="Andreopoulos B."/>
            <person name="Baker S."/>
            <person name="Barry K."/>
            <person name="Bills G."/>
            <person name="Bluhm B."/>
            <person name="Cannon C."/>
            <person name="Castanera R."/>
            <person name="Culley D."/>
            <person name="Daum C."/>
            <person name="Ezra D."/>
            <person name="Gonzalez J."/>
            <person name="Henrissat B."/>
            <person name="Kuo A."/>
            <person name="Liang C."/>
            <person name="Lipzen A."/>
            <person name="Lutzoni F."/>
            <person name="Magnuson J."/>
            <person name="Mondo S."/>
            <person name="Nolan M."/>
            <person name="Ohm R."/>
            <person name="Pangilinan J."/>
            <person name="Park H.-J."/>
            <person name="Ramirez L."/>
            <person name="Alfaro M."/>
            <person name="Sun H."/>
            <person name="Tritt A."/>
            <person name="Yoshinaga Y."/>
            <person name="Zwiers L.-H."/>
            <person name="Turgeon B."/>
            <person name="Goodwin S."/>
            <person name="Spatafora J."/>
            <person name="Crous P."/>
            <person name="Grigoriev I."/>
        </authorList>
    </citation>
    <scope>NUCLEOTIDE SEQUENCE</scope>
    <source>
        <strain evidence="4">CBS 119925</strain>
    </source>
</reference>
<dbReference type="InterPro" id="IPR008659">
    <property type="entry name" value="Kre9/Knh1_C"/>
</dbReference>
<dbReference type="OrthoDB" id="2432613at2759"/>
<feature type="compositionally biased region" description="Polar residues" evidence="2">
    <location>
        <begin position="121"/>
        <end position="130"/>
    </location>
</feature>